<evidence type="ECO:0000313" key="2">
    <source>
        <dbReference type="EMBL" id="KAK4449338.1"/>
    </source>
</evidence>
<organism evidence="2 3">
    <name type="scientific">Podospora aff. communis PSN243</name>
    <dbReference type="NCBI Taxonomy" id="3040156"/>
    <lineage>
        <taxon>Eukaryota</taxon>
        <taxon>Fungi</taxon>
        <taxon>Dikarya</taxon>
        <taxon>Ascomycota</taxon>
        <taxon>Pezizomycotina</taxon>
        <taxon>Sordariomycetes</taxon>
        <taxon>Sordariomycetidae</taxon>
        <taxon>Sordariales</taxon>
        <taxon>Podosporaceae</taxon>
        <taxon>Podospora</taxon>
    </lineage>
</organism>
<reference evidence="2" key="1">
    <citation type="journal article" date="2023" name="Mol. Phylogenet. Evol.">
        <title>Genome-scale phylogeny and comparative genomics of the fungal order Sordariales.</title>
        <authorList>
            <person name="Hensen N."/>
            <person name="Bonometti L."/>
            <person name="Westerberg I."/>
            <person name="Brannstrom I.O."/>
            <person name="Guillou S."/>
            <person name="Cros-Aarteil S."/>
            <person name="Calhoun S."/>
            <person name="Haridas S."/>
            <person name="Kuo A."/>
            <person name="Mondo S."/>
            <person name="Pangilinan J."/>
            <person name="Riley R."/>
            <person name="LaButti K."/>
            <person name="Andreopoulos B."/>
            <person name="Lipzen A."/>
            <person name="Chen C."/>
            <person name="Yan M."/>
            <person name="Daum C."/>
            <person name="Ng V."/>
            <person name="Clum A."/>
            <person name="Steindorff A."/>
            <person name="Ohm R.A."/>
            <person name="Martin F."/>
            <person name="Silar P."/>
            <person name="Natvig D.O."/>
            <person name="Lalanne C."/>
            <person name="Gautier V."/>
            <person name="Ament-Velasquez S.L."/>
            <person name="Kruys A."/>
            <person name="Hutchinson M.I."/>
            <person name="Powell A.J."/>
            <person name="Barry K."/>
            <person name="Miller A.N."/>
            <person name="Grigoriev I.V."/>
            <person name="Debuchy R."/>
            <person name="Gladieux P."/>
            <person name="Hiltunen Thoren M."/>
            <person name="Johannesson H."/>
        </authorList>
    </citation>
    <scope>NUCLEOTIDE SEQUENCE</scope>
    <source>
        <strain evidence="2">PSN243</strain>
    </source>
</reference>
<accession>A0AAV9GPR4</accession>
<name>A0AAV9GPR4_9PEZI</name>
<gene>
    <name evidence="2" type="ORF">QBC34DRAFT_425756</name>
</gene>
<evidence type="ECO:0000256" key="1">
    <source>
        <dbReference type="SAM" id="MobiDB-lite"/>
    </source>
</evidence>
<feature type="compositionally biased region" description="Basic residues" evidence="1">
    <location>
        <begin position="32"/>
        <end position="42"/>
    </location>
</feature>
<proteinExistence type="predicted"/>
<reference evidence="2" key="2">
    <citation type="submission" date="2023-05" db="EMBL/GenBank/DDBJ databases">
        <authorList>
            <consortium name="Lawrence Berkeley National Laboratory"/>
            <person name="Steindorff A."/>
            <person name="Hensen N."/>
            <person name="Bonometti L."/>
            <person name="Westerberg I."/>
            <person name="Brannstrom I.O."/>
            <person name="Guillou S."/>
            <person name="Cros-Aarteil S."/>
            <person name="Calhoun S."/>
            <person name="Haridas S."/>
            <person name="Kuo A."/>
            <person name="Mondo S."/>
            <person name="Pangilinan J."/>
            <person name="Riley R."/>
            <person name="Labutti K."/>
            <person name="Andreopoulos B."/>
            <person name="Lipzen A."/>
            <person name="Chen C."/>
            <person name="Yanf M."/>
            <person name="Daum C."/>
            <person name="Ng V."/>
            <person name="Clum A."/>
            <person name="Ohm R."/>
            <person name="Martin F."/>
            <person name="Silar P."/>
            <person name="Natvig D."/>
            <person name="Lalanne C."/>
            <person name="Gautier V."/>
            <person name="Ament-Velasquez S.L."/>
            <person name="Kruys A."/>
            <person name="Hutchinson M.I."/>
            <person name="Powell A.J."/>
            <person name="Barry K."/>
            <person name="Miller A.N."/>
            <person name="Grigoriev I.V."/>
            <person name="Debuchy R."/>
            <person name="Gladieux P."/>
            <person name="Thoren M.H."/>
            <person name="Johannesson H."/>
        </authorList>
    </citation>
    <scope>NUCLEOTIDE SEQUENCE</scope>
    <source>
        <strain evidence="2">PSN243</strain>
    </source>
</reference>
<feature type="region of interest" description="Disordered" evidence="1">
    <location>
        <begin position="32"/>
        <end position="60"/>
    </location>
</feature>
<evidence type="ECO:0000313" key="3">
    <source>
        <dbReference type="Proteomes" id="UP001321760"/>
    </source>
</evidence>
<keyword evidence="3" id="KW-1185">Reference proteome</keyword>
<protein>
    <submittedName>
        <fullName evidence="2">Uncharacterized protein</fullName>
    </submittedName>
</protein>
<sequence>MKTSSLAHRAAEEVMHKPLSESLQKLRRAQRALVRRKHRSRVRVSFTHSTSSRGSKAVAPKRTLRNLRPSETQSIPLAVPDTYQGVDIRSAVRLEKDRGPYPLFGHQEVQSSQDDACCHGSPPKRNASLKAGPEGPDYDPSENRIFNPAEKT</sequence>
<feature type="region of interest" description="Disordered" evidence="1">
    <location>
        <begin position="99"/>
        <end position="152"/>
    </location>
</feature>
<dbReference type="AlphaFoldDB" id="A0AAV9GPR4"/>
<dbReference type="Proteomes" id="UP001321760">
    <property type="component" value="Unassembled WGS sequence"/>
</dbReference>
<dbReference type="EMBL" id="MU865938">
    <property type="protein sequence ID" value="KAK4449338.1"/>
    <property type="molecule type" value="Genomic_DNA"/>
</dbReference>
<comment type="caution">
    <text evidence="2">The sequence shown here is derived from an EMBL/GenBank/DDBJ whole genome shotgun (WGS) entry which is preliminary data.</text>
</comment>